<dbReference type="PANTHER" id="PTHR10194:SF26">
    <property type="entry name" value="DISABLED HOMOLOG 2-INTERACTING PROTEIN"/>
    <property type="match status" value="1"/>
</dbReference>
<keyword evidence="3" id="KW-0175">Coiled coil</keyword>
<dbReference type="Pfam" id="PF25321">
    <property type="entry name" value="PH_RASGAP"/>
    <property type="match status" value="1"/>
</dbReference>
<feature type="non-terminal residue" evidence="8">
    <location>
        <position position="1"/>
    </location>
</feature>
<dbReference type="CDD" id="cd05136">
    <property type="entry name" value="RasGAP_DAB2IP"/>
    <property type="match status" value="1"/>
</dbReference>
<evidence type="ECO:0000256" key="2">
    <source>
        <dbReference type="ARBA" id="ARBA00022553"/>
    </source>
</evidence>
<gene>
    <name evidence="8" type="primary">Dab2ip</name>
    <name evidence="8" type="ORF">QUIMEX_R00938</name>
</gene>
<feature type="coiled-coil region" evidence="3">
    <location>
        <begin position="907"/>
        <end position="934"/>
    </location>
</feature>
<feature type="region of interest" description="Disordered" evidence="4">
    <location>
        <begin position="664"/>
        <end position="773"/>
    </location>
</feature>
<sequence length="965" mass="108504">SSRSHLMPRLKESRSHESLLSPSSAVEALDLSMEEEVVIKPVHSSILGQDYCFEVTTSSGSKCFSCRSAAERDKWMENLRRAVHPNKDNSRRVENMLKLWIIEAKDLPAKKKYLCELCLDDVLYARTTCKLKTDNVFWGEHFEFNNLPSLKNITVHLYKETDKKKKKDKTNFIGQVNIPVSSVTGRQFVEKWYPVVSPNPGKGKSPGPMIRIKSRYQSMSILPMEMYKEFAEYITNNYMVLCSVLEPSLSVKNKEEMASALVHILQSTGKAKDFLTDLMMSEVDRCGENEHLIFRENTLATKAIEEYLKLVGQKYLQDALGEFIKALYESDENCEVDPSKCSSSDLPEHQGNLKMCCELAFCKIINSYCVFPRELKEVFASWRQECSNRGRPDISERLISASLFLRFLCPAIMSPSLFSLLQEYPDDRTARTLTLIAKVTQNLANFAKFGSKEEYMSFMNQFLEHEWTNMQRFLLEISNPETISNTAGFEGYIDLGRELSTLHSLLWEVISQLEQGTATKLGPLPRILRDVNAALSNPACVQVSVTAEHAASTPSAGNSISAGLQKMVIENDLSGLIDFTRLPSPTPENKDLFFVTRSAGAQPSPARSSSYSEANEPDVQMSNGSKSLSMVDLQDNRLLDSGANAPGTADSLNDSQSSLGQLQGVWSTRTQQNSVTGMATVRRVGQTPTTPSGESAPGRPPPPPPVTRGRTPPSLLNTVQYQRPSSGSMMSSSPDWPGSGARLRQQSSSSKGDSPEMKQRTMHKQAPSPVNPNALDRTAAWLLNMNMQFLEDESIDPDSKHRDKLRNKDELSQAEKDLVVLQDKLRISNKKLEEYETRFKCQEETTQKLVLEYQARLEESEERLRRQQEDKEIQMKGIISRLMSVEEELKKDHAEMQAAVDSKQKIIDAQEKRIASLDAANARLMSALTQLKERYSMQTRNGISPTNPTKLQITENGEFRNSSNC</sequence>
<feature type="compositionally biased region" description="Polar residues" evidence="4">
    <location>
        <begin position="599"/>
        <end position="613"/>
    </location>
</feature>
<evidence type="ECO:0000259" key="6">
    <source>
        <dbReference type="PROSITE" id="PS50004"/>
    </source>
</evidence>
<keyword evidence="2" id="KW-0597">Phosphoprotein</keyword>
<dbReference type="CDD" id="cd04013">
    <property type="entry name" value="C2_SynGAP_like"/>
    <property type="match status" value="1"/>
</dbReference>
<dbReference type="FunFam" id="2.60.40.150:FF:000010">
    <property type="entry name" value="Ras GTPase-activating protein nGAP isoform 2"/>
    <property type="match status" value="1"/>
</dbReference>
<dbReference type="InterPro" id="IPR035892">
    <property type="entry name" value="C2_domain_sf"/>
</dbReference>
<dbReference type="PROSITE" id="PS50018">
    <property type="entry name" value="RAS_GTPASE_ACTIV_2"/>
    <property type="match status" value="1"/>
</dbReference>
<dbReference type="InterPro" id="IPR021887">
    <property type="entry name" value="DAB2P_C"/>
</dbReference>
<dbReference type="SMART" id="SM00239">
    <property type="entry name" value="C2"/>
    <property type="match status" value="1"/>
</dbReference>
<organism evidence="8 9">
    <name type="scientific">Quiscalus mexicanus</name>
    <name type="common">Great-tailed grackle</name>
    <name type="synonym">Cassidix mexicanus</name>
    <dbReference type="NCBI Taxonomy" id="64278"/>
    <lineage>
        <taxon>Eukaryota</taxon>
        <taxon>Metazoa</taxon>
        <taxon>Chordata</taxon>
        <taxon>Craniata</taxon>
        <taxon>Vertebrata</taxon>
        <taxon>Euteleostomi</taxon>
        <taxon>Archelosauria</taxon>
        <taxon>Archosauria</taxon>
        <taxon>Dinosauria</taxon>
        <taxon>Saurischia</taxon>
        <taxon>Theropoda</taxon>
        <taxon>Coelurosauria</taxon>
        <taxon>Aves</taxon>
        <taxon>Neognathae</taxon>
        <taxon>Neoaves</taxon>
        <taxon>Telluraves</taxon>
        <taxon>Australaves</taxon>
        <taxon>Passeriformes</taxon>
        <taxon>Passeroidea</taxon>
        <taxon>Icteridae</taxon>
        <taxon>Quiscalus</taxon>
    </lineage>
</organism>
<evidence type="ECO:0000256" key="3">
    <source>
        <dbReference type="SAM" id="Coils"/>
    </source>
</evidence>
<dbReference type="GO" id="GO:0005096">
    <property type="term" value="F:GTPase activator activity"/>
    <property type="evidence" value="ECO:0007669"/>
    <property type="project" value="UniProtKB-KW"/>
</dbReference>
<keyword evidence="1" id="KW-0343">GTPase activation</keyword>
<feature type="region of interest" description="Disordered" evidence="4">
    <location>
        <begin position="638"/>
        <end position="657"/>
    </location>
</feature>
<name>A0A7L2ETN7_QUIME</name>
<feature type="compositionally biased region" description="Low complexity" evidence="4">
    <location>
        <begin position="724"/>
        <end position="740"/>
    </location>
</feature>
<dbReference type="SUPFAM" id="SSF49562">
    <property type="entry name" value="C2 domain (Calcium/lipid-binding domain, CaLB)"/>
    <property type="match status" value="1"/>
</dbReference>
<dbReference type="Gene3D" id="2.60.40.150">
    <property type="entry name" value="C2 domain"/>
    <property type="match status" value="1"/>
</dbReference>
<evidence type="ECO:0000259" key="7">
    <source>
        <dbReference type="PROSITE" id="PS50018"/>
    </source>
</evidence>
<dbReference type="SMART" id="SM00323">
    <property type="entry name" value="RasGAP"/>
    <property type="match status" value="1"/>
</dbReference>
<feature type="coiled-coil region" evidence="3">
    <location>
        <begin position="804"/>
        <end position="877"/>
    </location>
</feature>
<dbReference type="Gene3D" id="2.30.29.30">
    <property type="entry name" value="Pleckstrin-homology domain (PH domain)/Phosphotyrosine-binding domain (PTB)"/>
    <property type="match status" value="1"/>
</dbReference>
<reference evidence="8 9" key="1">
    <citation type="submission" date="2019-09" db="EMBL/GenBank/DDBJ databases">
        <title>Bird 10,000 Genomes (B10K) Project - Family phase.</title>
        <authorList>
            <person name="Zhang G."/>
        </authorList>
    </citation>
    <scope>NUCLEOTIDE SEQUENCE [LARGE SCALE GENOMIC DNA]</scope>
    <source>
        <strain evidence="8">B10K-DU-001-31</strain>
        <tissue evidence="8">Muscle</tissue>
    </source>
</reference>
<dbReference type="Proteomes" id="UP000552319">
    <property type="component" value="Unassembled WGS sequence"/>
</dbReference>
<dbReference type="Pfam" id="PF00168">
    <property type="entry name" value="C2"/>
    <property type="match status" value="1"/>
</dbReference>
<dbReference type="PROSITE" id="PS50004">
    <property type="entry name" value="C2"/>
    <property type="match status" value="1"/>
</dbReference>
<feature type="domain" description="PH" evidence="5">
    <location>
        <begin position="1"/>
        <end position="84"/>
    </location>
</feature>
<dbReference type="InterPro" id="IPR023152">
    <property type="entry name" value="RasGAP_CS"/>
</dbReference>
<proteinExistence type="predicted"/>
<evidence type="ECO:0000313" key="8">
    <source>
        <dbReference type="EMBL" id="NXQ65388.1"/>
    </source>
</evidence>
<feature type="region of interest" description="Disordered" evidence="4">
    <location>
        <begin position="599"/>
        <end position="624"/>
    </location>
</feature>
<dbReference type="InterPro" id="IPR000008">
    <property type="entry name" value="C2_dom"/>
</dbReference>
<evidence type="ECO:0000256" key="1">
    <source>
        <dbReference type="ARBA" id="ARBA00022468"/>
    </source>
</evidence>
<protein>
    <submittedName>
        <fullName evidence="8">DAB2P protein</fullName>
    </submittedName>
</protein>
<evidence type="ECO:0000313" key="9">
    <source>
        <dbReference type="Proteomes" id="UP000552319"/>
    </source>
</evidence>
<dbReference type="InterPro" id="IPR008936">
    <property type="entry name" value="Rho_GTPase_activation_prot"/>
</dbReference>
<feature type="non-terminal residue" evidence="8">
    <location>
        <position position="965"/>
    </location>
</feature>
<dbReference type="SUPFAM" id="SSF50729">
    <property type="entry name" value="PH domain-like"/>
    <property type="match status" value="1"/>
</dbReference>
<dbReference type="PANTHER" id="PTHR10194">
    <property type="entry name" value="RAS GTPASE-ACTIVATING PROTEINS"/>
    <property type="match status" value="1"/>
</dbReference>
<dbReference type="InterPro" id="IPR011993">
    <property type="entry name" value="PH-like_dom_sf"/>
</dbReference>
<dbReference type="Pfam" id="PF00616">
    <property type="entry name" value="RasGAP"/>
    <property type="match status" value="2"/>
</dbReference>
<accession>A0A7L2ETN7</accession>
<keyword evidence="9" id="KW-1185">Reference proteome</keyword>
<dbReference type="Pfam" id="PF12004">
    <property type="entry name" value="DAB2P_C"/>
    <property type="match status" value="2"/>
</dbReference>
<dbReference type="InterPro" id="IPR057606">
    <property type="entry name" value="SynGAP1-like_PH"/>
</dbReference>
<comment type="caution">
    <text evidence="8">The sequence shown here is derived from an EMBL/GenBank/DDBJ whole genome shotgun (WGS) entry which is preliminary data.</text>
</comment>
<dbReference type="InterPro" id="IPR001936">
    <property type="entry name" value="RasGAP_dom"/>
</dbReference>
<dbReference type="PROSITE" id="PS00509">
    <property type="entry name" value="RAS_GTPASE_ACTIV_1"/>
    <property type="match status" value="1"/>
</dbReference>
<dbReference type="PROSITE" id="PS50003">
    <property type="entry name" value="PH_DOMAIN"/>
    <property type="match status" value="1"/>
</dbReference>
<dbReference type="InterPro" id="IPR001849">
    <property type="entry name" value="PH_domain"/>
</dbReference>
<evidence type="ECO:0000259" key="5">
    <source>
        <dbReference type="PROSITE" id="PS50003"/>
    </source>
</evidence>
<feature type="compositionally biased region" description="Polar residues" evidence="4">
    <location>
        <begin position="714"/>
        <end position="723"/>
    </location>
</feature>
<feature type="domain" description="Ras-GAP" evidence="7">
    <location>
        <begin position="253"/>
        <end position="445"/>
    </location>
</feature>
<dbReference type="SUPFAM" id="SSF48350">
    <property type="entry name" value="GTPase activation domain, GAP"/>
    <property type="match status" value="1"/>
</dbReference>
<evidence type="ECO:0000256" key="4">
    <source>
        <dbReference type="SAM" id="MobiDB-lite"/>
    </source>
</evidence>
<dbReference type="Gene3D" id="1.10.506.10">
    <property type="entry name" value="GTPase Activation - p120gap, domain 1"/>
    <property type="match status" value="2"/>
</dbReference>
<dbReference type="EMBL" id="VWYF01000933">
    <property type="protein sequence ID" value="NXQ65388.1"/>
    <property type="molecule type" value="Genomic_DNA"/>
</dbReference>
<feature type="compositionally biased region" description="Polar residues" evidence="4">
    <location>
        <begin position="664"/>
        <end position="677"/>
    </location>
</feature>
<feature type="domain" description="C2" evidence="6">
    <location>
        <begin position="75"/>
        <end position="193"/>
    </location>
</feature>
<dbReference type="InterPro" id="IPR039360">
    <property type="entry name" value="Ras_GTPase"/>
</dbReference>
<dbReference type="FunFam" id="1.10.506.10:FF:000001">
    <property type="entry name" value="Ras GTPase-activating protein nGAP isoform 2"/>
    <property type="match status" value="1"/>
</dbReference>
<dbReference type="AlphaFoldDB" id="A0A7L2ETN7"/>